<reference evidence="1" key="1">
    <citation type="journal article" date="2014" name="Front. Microbiol.">
        <title>High frequency of phylogenetically diverse reductive dehalogenase-homologous genes in deep subseafloor sedimentary metagenomes.</title>
        <authorList>
            <person name="Kawai M."/>
            <person name="Futagami T."/>
            <person name="Toyoda A."/>
            <person name="Takaki Y."/>
            <person name="Nishi S."/>
            <person name="Hori S."/>
            <person name="Arai W."/>
            <person name="Tsubouchi T."/>
            <person name="Morono Y."/>
            <person name="Uchiyama I."/>
            <person name="Ito T."/>
            <person name="Fujiyama A."/>
            <person name="Inagaki F."/>
            <person name="Takami H."/>
        </authorList>
    </citation>
    <scope>NUCLEOTIDE SEQUENCE</scope>
    <source>
        <strain evidence="1">Expedition CK06-06</strain>
    </source>
</reference>
<comment type="caution">
    <text evidence="1">The sequence shown here is derived from an EMBL/GenBank/DDBJ whole genome shotgun (WGS) entry which is preliminary data.</text>
</comment>
<evidence type="ECO:0000313" key="1">
    <source>
        <dbReference type="EMBL" id="GAG02792.1"/>
    </source>
</evidence>
<organism evidence="1">
    <name type="scientific">marine sediment metagenome</name>
    <dbReference type="NCBI Taxonomy" id="412755"/>
    <lineage>
        <taxon>unclassified sequences</taxon>
        <taxon>metagenomes</taxon>
        <taxon>ecological metagenomes</taxon>
    </lineage>
</organism>
<feature type="non-terminal residue" evidence="1">
    <location>
        <position position="1"/>
    </location>
</feature>
<dbReference type="AlphaFoldDB" id="X0UU99"/>
<proteinExistence type="predicted"/>
<sequence>AQDLENDFTLATAAVREVIVTEQALRTDLTEDETLADIVADNIAVNGDTVSADILIVTESGEDLKVSLEI</sequence>
<name>X0UU99_9ZZZZ</name>
<accession>X0UU99</accession>
<protein>
    <submittedName>
        <fullName evidence="1">Uncharacterized protein</fullName>
    </submittedName>
</protein>
<dbReference type="EMBL" id="BARS01021368">
    <property type="protein sequence ID" value="GAG02792.1"/>
    <property type="molecule type" value="Genomic_DNA"/>
</dbReference>
<gene>
    <name evidence="1" type="ORF">S01H1_34327</name>
</gene>